<evidence type="ECO:0000313" key="3">
    <source>
        <dbReference type="Proteomes" id="UP000683417"/>
    </source>
</evidence>
<feature type="non-terminal residue" evidence="2">
    <location>
        <position position="1"/>
    </location>
</feature>
<name>A0A9W4D3L7_BLUGR</name>
<sequence>RGGLQARAGRSSFKGGLRGGSGSNNDRRKIYFVCKKAGCWSIRHKPSHVKEESMADGRTWLRMISPLAMIPWACSSSTMKATK</sequence>
<organism evidence="2 3">
    <name type="scientific">Blumeria graminis f. sp. triticale</name>
    <dbReference type="NCBI Taxonomy" id="1689686"/>
    <lineage>
        <taxon>Eukaryota</taxon>
        <taxon>Fungi</taxon>
        <taxon>Dikarya</taxon>
        <taxon>Ascomycota</taxon>
        <taxon>Pezizomycotina</taxon>
        <taxon>Leotiomycetes</taxon>
        <taxon>Erysiphales</taxon>
        <taxon>Erysiphaceae</taxon>
        <taxon>Blumeria</taxon>
    </lineage>
</organism>
<comment type="caution">
    <text evidence="2">The sequence shown here is derived from an EMBL/GenBank/DDBJ whole genome shotgun (WGS) entry which is preliminary data.</text>
</comment>
<dbReference type="EMBL" id="CAJHIT010000007">
    <property type="protein sequence ID" value="CAD6503548.1"/>
    <property type="molecule type" value="Genomic_DNA"/>
</dbReference>
<accession>A0A9W4D3L7</accession>
<evidence type="ECO:0000256" key="1">
    <source>
        <dbReference type="SAM" id="MobiDB-lite"/>
    </source>
</evidence>
<proteinExistence type="predicted"/>
<feature type="region of interest" description="Disordered" evidence="1">
    <location>
        <begin position="1"/>
        <end position="25"/>
    </location>
</feature>
<reference evidence="2" key="1">
    <citation type="submission" date="2020-10" db="EMBL/GenBank/DDBJ databases">
        <authorList>
            <person name="Muller C M."/>
        </authorList>
    </citation>
    <scope>NUCLEOTIDE SEQUENCE</scope>
    <source>
        <strain evidence="2">THUN-12</strain>
    </source>
</reference>
<protein>
    <submittedName>
        <fullName evidence="2">BgTH12-03209</fullName>
    </submittedName>
</protein>
<evidence type="ECO:0000313" key="2">
    <source>
        <dbReference type="EMBL" id="CAD6503548.1"/>
    </source>
</evidence>
<gene>
    <name evidence="2" type="ORF">BGTH12_LOCUS4906</name>
</gene>
<dbReference type="AlphaFoldDB" id="A0A9W4D3L7"/>
<dbReference type="Proteomes" id="UP000683417">
    <property type="component" value="Unassembled WGS sequence"/>
</dbReference>